<sequence>MRQQRCLIQTKSLTRPLTSNRSEITLSMCKILL</sequence>
<reference evidence="1" key="1">
    <citation type="journal article" date="2002" name="Antimicrob. Agents Chemother.">
        <title>Molecular characterization of the vanE gene cluster in vancomycin-resistant Enterococcus faecalis N00-410 isolated in Canada.</title>
        <authorList>
            <person name="Boyd D.A."/>
            <person name="Cabral T."/>
            <person name="Van Caeseele P."/>
            <person name="Wylie J."/>
            <person name="Mulvey M.R."/>
        </authorList>
    </citation>
    <scope>NUCLEOTIDE SEQUENCE</scope>
    <source>
        <strain evidence="1">N00-0410</strain>
    </source>
</reference>
<proteinExistence type="predicted"/>
<organism evidence="1">
    <name type="scientific">Enterococcus faecalis</name>
    <name type="common">Streptococcus faecalis</name>
    <dbReference type="NCBI Taxonomy" id="1351"/>
    <lineage>
        <taxon>Bacteria</taxon>
        <taxon>Bacillati</taxon>
        <taxon>Bacillota</taxon>
        <taxon>Bacilli</taxon>
        <taxon>Lactobacillales</taxon>
        <taxon>Enterococcaceae</taxon>
        <taxon>Enterococcus</taxon>
    </lineage>
</organism>
<name>C4P4J6_ENTFL</name>
<dbReference type="EMBL" id="FJ872411">
    <property type="protein sequence ID" value="ACQ89879.1"/>
    <property type="molecule type" value="Genomic_DNA"/>
</dbReference>
<accession>C4P4J6</accession>
<evidence type="ECO:0000313" key="1">
    <source>
        <dbReference type="EMBL" id="ACQ89879.1"/>
    </source>
</evidence>
<reference evidence="1" key="2">
    <citation type="submission" date="2009-03" db="EMBL/GenBank/DDBJ databases">
        <title>Acquired DNA containing D-alanine,D-serine operons in vancomycin resistant Enterococcus faecalis.</title>
        <authorList>
            <person name="Boyd D.A."/>
            <person name="Mulvey M.R."/>
        </authorList>
    </citation>
    <scope>NUCLEOTIDE SEQUENCE</scope>
    <source>
        <strain evidence="1">N00-0410</strain>
    </source>
</reference>
<dbReference type="AlphaFoldDB" id="C4P4J6"/>
<protein>
    <submittedName>
        <fullName evidence="1">VE19</fullName>
    </submittedName>
</protein>